<dbReference type="Proteomes" id="UP001244872">
    <property type="component" value="Unassembled WGS sequence"/>
</dbReference>
<organism evidence="1 2">
    <name type="scientific">Pseudomonas allii</name>
    <dbReference type="NCBI Taxonomy" id="2740531"/>
    <lineage>
        <taxon>Bacteria</taxon>
        <taxon>Pseudomonadati</taxon>
        <taxon>Pseudomonadota</taxon>
        <taxon>Gammaproteobacteria</taxon>
        <taxon>Pseudomonadales</taxon>
        <taxon>Pseudomonadaceae</taxon>
        <taxon>Pseudomonas</taxon>
    </lineage>
</organism>
<comment type="caution">
    <text evidence="1">The sequence shown here is derived from an EMBL/GenBank/DDBJ whole genome shotgun (WGS) entry which is preliminary data.</text>
</comment>
<keyword evidence="2" id="KW-1185">Reference proteome</keyword>
<gene>
    <name evidence="1" type="primary">praB</name>
    <name evidence="1" type="ORF">RJC98_08110</name>
</gene>
<proteinExistence type="predicted"/>
<name>A0ACC6LA11_9PSED</name>
<protein>
    <submittedName>
        <fullName evidence="1">Alkane oxidation protein activator PraB</fullName>
    </submittedName>
</protein>
<sequence length="167" mass="16279">MKSLKTLVCATSFALCVGAASMASAATIAPTGGFTASGPISVASPASLGIAVPCNITFTGTVAADGTTAAITGASVSGSNALCGVPVMQNLPWTLKNIVPVAGSTNNFTGVVEGVSFKIVSNCGTANIAVTWNNATNTLSIPAAQTVGACSIKTLAVNPSPAFTVTP</sequence>
<evidence type="ECO:0000313" key="1">
    <source>
        <dbReference type="EMBL" id="MDR9875141.1"/>
    </source>
</evidence>
<accession>A0ACC6LA11</accession>
<dbReference type="EMBL" id="JAVLRO010000003">
    <property type="protein sequence ID" value="MDR9875141.1"/>
    <property type="molecule type" value="Genomic_DNA"/>
</dbReference>
<reference evidence="1" key="1">
    <citation type="submission" date="2023-07" db="EMBL/GenBank/DDBJ databases">
        <title>Bioagumentation of soil contaminated with hydrocarbons using Pseudomonas poae 7b strain.</title>
        <authorList>
            <person name="Kumor A."/>
        </authorList>
    </citation>
    <scope>NUCLEOTIDE SEQUENCE</scope>
    <source>
        <strain evidence="1">7b</strain>
    </source>
</reference>
<evidence type="ECO:0000313" key="2">
    <source>
        <dbReference type="Proteomes" id="UP001244872"/>
    </source>
</evidence>